<dbReference type="PANTHER" id="PTHR36302">
    <property type="entry name" value="BLR7088 PROTEIN"/>
    <property type="match status" value="1"/>
</dbReference>
<keyword evidence="1" id="KW-0732">Signal</keyword>
<name>A0ABY4S9N4_AQUTE</name>
<accession>A0ABY4S9N4</accession>
<dbReference type="Gene3D" id="2.60.40.1890">
    <property type="entry name" value="PCu(A)C copper chaperone"/>
    <property type="match status" value="1"/>
</dbReference>
<gene>
    <name evidence="2" type="ORF">MW290_29580</name>
</gene>
<feature type="signal peptide" evidence="1">
    <location>
        <begin position="1"/>
        <end position="22"/>
    </location>
</feature>
<keyword evidence="3" id="KW-1185">Reference proteome</keyword>
<protein>
    <submittedName>
        <fullName evidence="2">Copper chaperone PCu(A)C</fullName>
    </submittedName>
</protein>
<dbReference type="Pfam" id="PF04314">
    <property type="entry name" value="PCuAC"/>
    <property type="match status" value="1"/>
</dbReference>
<dbReference type="InterPro" id="IPR007410">
    <property type="entry name" value="LpqE-like"/>
</dbReference>
<reference evidence="2" key="1">
    <citation type="submission" date="2022-05" db="EMBL/GenBank/DDBJ databases">
        <title>An RpoN-dependent PEP-CTERM gene is involved in floc formation of an Aquincola tertiaricarbonis strain.</title>
        <authorList>
            <person name="Qiu D."/>
            <person name="Xia M."/>
        </authorList>
    </citation>
    <scope>NUCLEOTIDE SEQUENCE</scope>
    <source>
        <strain evidence="2">RN12</strain>
    </source>
</reference>
<dbReference type="SUPFAM" id="SSF110087">
    <property type="entry name" value="DR1885-like metal-binding protein"/>
    <property type="match status" value="1"/>
</dbReference>
<dbReference type="InterPro" id="IPR058248">
    <property type="entry name" value="Lxx211020-like"/>
</dbReference>
<evidence type="ECO:0000256" key="1">
    <source>
        <dbReference type="SAM" id="SignalP"/>
    </source>
</evidence>
<dbReference type="EMBL" id="CP097636">
    <property type="protein sequence ID" value="URI09703.1"/>
    <property type="molecule type" value="Genomic_DNA"/>
</dbReference>
<evidence type="ECO:0000313" key="2">
    <source>
        <dbReference type="EMBL" id="URI09703.1"/>
    </source>
</evidence>
<dbReference type="PANTHER" id="PTHR36302:SF1">
    <property type="entry name" value="COPPER CHAPERONE PCU(A)C"/>
    <property type="match status" value="1"/>
</dbReference>
<sequence length="155" mass="16256">MTFKTRLATALLLAVAATAAMAQPKVEGAWSRPTVQGQKAGGGFLRIESPTADRLIGGSSPVAGRVELHSMKMEGDVMRMREVDGIEVPAGQAVALQPGGLHLMLMDLKSPLKAGDRFPLTLKFEKAGEVPVQVEVRTAAPGGKAEAEGHGAHKH</sequence>
<organism evidence="2 3">
    <name type="scientific">Aquincola tertiaricarbonis</name>
    <dbReference type="NCBI Taxonomy" id="391953"/>
    <lineage>
        <taxon>Bacteria</taxon>
        <taxon>Pseudomonadati</taxon>
        <taxon>Pseudomonadota</taxon>
        <taxon>Betaproteobacteria</taxon>
        <taxon>Burkholderiales</taxon>
        <taxon>Sphaerotilaceae</taxon>
        <taxon>Aquincola</taxon>
    </lineage>
</organism>
<feature type="chain" id="PRO_5047036639" evidence="1">
    <location>
        <begin position="23"/>
        <end position="155"/>
    </location>
</feature>
<dbReference type="RefSeq" id="WP_250197926.1">
    <property type="nucleotide sequence ID" value="NZ_CP097636.1"/>
</dbReference>
<proteinExistence type="predicted"/>
<evidence type="ECO:0000313" key="3">
    <source>
        <dbReference type="Proteomes" id="UP001056201"/>
    </source>
</evidence>
<dbReference type="Proteomes" id="UP001056201">
    <property type="component" value="Chromosome 2"/>
</dbReference>
<dbReference type="InterPro" id="IPR036182">
    <property type="entry name" value="PCuAC_sf"/>
</dbReference>